<feature type="transmembrane region" description="Helical" evidence="7">
    <location>
        <begin position="107"/>
        <end position="128"/>
    </location>
</feature>
<evidence type="ECO:0000256" key="4">
    <source>
        <dbReference type="ARBA" id="ARBA00022692"/>
    </source>
</evidence>
<evidence type="ECO:0000256" key="3">
    <source>
        <dbReference type="ARBA" id="ARBA00022475"/>
    </source>
</evidence>
<accession>A0ABX0R9Q8</accession>
<dbReference type="PROSITE" id="PS00216">
    <property type="entry name" value="SUGAR_TRANSPORT_1"/>
    <property type="match status" value="1"/>
</dbReference>
<feature type="transmembrane region" description="Helical" evidence="7">
    <location>
        <begin position="345"/>
        <end position="366"/>
    </location>
</feature>
<evidence type="ECO:0000313" key="9">
    <source>
        <dbReference type="EMBL" id="NIF20424.1"/>
    </source>
</evidence>
<dbReference type="InterPro" id="IPR050171">
    <property type="entry name" value="MFS_Transporters"/>
</dbReference>
<dbReference type="InterPro" id="IPR036259">
    <property type="entry name" value="MFS_trans_sf"/>
</dbReference>
<keyword evidence="5 7" id="KW-1133">Transmembrane helix</keyword>
<proteinExistence type="predicted"/>
<comment type="subcellular location">
    <subcellularLocation>
        <location evidence="1">Cell membrane</location>
        <topology evidence="1">Multi-pass membrane protein</topology>
    </subcellularLocation>
</comment>
<dbReference type="InterPro" id="IPR005829">
    <property type="entry name" value="Sugar_transporter_CS"/>
</dbReference>
<feature type="transmembrane region" description="Helical" evidence="7">
    <location>
        <begin position="309"/>
        <end position="333"/>
    </location>
</feature>
<dbReference type="SUPFAM" id="SSF103473">
    <property type="entry name" value="MFS general substrate transporter"/>
    <property type="match status" value="1"/>
</dbReference>
<organism evidence="9 10">
    <name type="scientific">Candidatus Pantoea multigeneris</name>
    <dbReference type="NCBI Taxonomy" id="2608357"/>
    <lineage>
        <taxon>Bacteria</taxon>
        <taxon>Pseudomonadati</taxon>
        <taxon>Pseudomonadota</taxon>
        <taxon>Gammaproteobacteria</taxon>
        <taxon>Enterobacterales</taxon>
        <taxon>Erwiniaceae</taxon>
        <taxon>Pantoea</taxon>
    </lineage>
</organism>
<feature type="domain" description="Major facilitator superfamily (MFS) profile" evidence="8">
    <location>
        <begin position="1"/>
        <end position="397"/>
    </location>
</feature>
<dbReference type="EMBL" id="VWXF01000001">
    <property type="protein sequence ID" value="NIF20424.1"/>
    <property type="molecule type" value="Genomic_DNA"/>
</dbReference>
<dbReference type="CDD" id="cd06174">
    <property type="entry name" value="MFS"/>
    <property type="match status" value="1"/>
</dbReference>
<dbReference type="InterPro" id="IPR020846">
    <property type="entry name" value="MFS_dom"/>
</dbReference>
<name>A0ABX0R9Q8_9GAMM</name>
<evidence type="ECO:0000256" key="1">
    <source>
        <dbReference type="ARBA" id="ARBA00004651"/>
    </source>
</evidence>
<evidence type="ECO:0000259" key="8">
    <source>
        <dbReference type="PROSITE" id="PS50850"/>
    </source>
</evidence>
<feature type="transmembrane region" description="Helical" evidence="7">
    <location>
        <begin position="372"/>
        <end position="393"/>
    </location>
</feature>
<keyword evidence="3" id="KW-1003">Cell membrane</keyword>
<dbReference type="InterPro" id="IPR011701">
    <property type="entry name" value="MFS"/>
</dbReference>
<feature type="transmembrane region" description="Helical" evidence="7">
    <location>
        <begin position="281"/>
        <end position="303"/>
    </location>
</feature>
<gene>
    <name evidence="9" type="ORF">F3J40_02165</name>
</gene>
<evidence type="ECO:0000256" key="6">
    <source>
        <dbReference type="ARBA" id="ARBA00023136"/>
    </source>
</evidence>
<dbReference type="Pfam" id="PF07690">
    <property type="entry name" value="MFS_1"/>
    <property type="match status" value="1"/>
</dbReference>
<keyword evidence="6 7" id="KW-0472">Membrane</keyword>
<feature type="transmembrane region" description="Helical" evidence="7">
    <location>
        <begin position="170"/>
        <end position="193"/>
    </location>
</feature>
<sequence>MKGQTALPPKTASSTAMFSSAWLVTAVFMLSNSPTPLYVHWQAQSGFSTGTLTIIFALYIAGLLGTLLIAGQLSDRFGRRPVLLPGLSLALLACLLFATAHSVLALAVARLLTGVSVGVMVSAGMAAVSDFASSDRRRQAALLASVSMVLGAGLGPLLAGGVAQASAAPILPVFITEFIVLTSALVIALRLPYSPPTVERTQRLRLRLPSVPLANRRHLACGIATFGPGITATSFVLALGPSLLSHLLNVQSPMIAGGMACAMFLTATGVQFALRHWHIRHLFLASVSSTVLAMASLEAAVQFSFAPLLVLAALLAGAGQGLGQLGGLTLIGLHVPDNRRAEANAVMNIGGYIPAGLLPVAAGFLIDALGLASGATIFAAALAIAAILGGLFVNRTLAALFPAINAHSAPIVQEND</sequence>
<keyword evidence="2" id="KW-0813">Transport</keyword>
<keyword evidence="4 7" id="KW-0812">Transmembrane</keyword>
<feature type="transmembrane region" description="Helical" evidence="7">
    <location>
        <begin position="82"/>
        <end position="101"/>
    </location>
</feature>
<feature type="transmembrane region" description="Helical" evidence="7">
    <location>
        <begin position="140"/>
        <end position="158"/>
    </location>
</feature>
<evidence type="ECO:0000256" key="5">
    <source>
        <dbReference type="ARBA" id="ARBA00022989"/>
    </source>
</evidence>
<dbReference type="PROSITE" id="PS50850">
    <property type="entry name" value="MFS"/>
    <property type="match status" value="1"/>
</dbReference>
<reference evidence="9 10" key="1">
    <citation type="journal article" date="2019" name="bioRxiv">
        <title>Bacteria contribute to plant secondary compound degradation in a generalist herbivore system.</title>
        <authorList>
            <person name="Francoeur C.B."/>
            <person name="Khadempour L."/>
            <person name="Moreira-Soto R.D."/>
            <person name="Gotting K."/>
            <person name="Book A.J."/>
            <person name="Pinto-Tomas A.A."/>
            <person name="Keefover-Ring K."/>
            <person name="Currie C.R."/>
        </authorList>
    </citation>
    <scope>NUCLEOTIDE SEQUENCE [LARGE SCALE GENOMIC DNA]</scope>
    <source>
        <strain evidence="9">Acro-835</strain>
    </source>
</reference>
<feature type="transmembrane region" description="Helical" evidence="7">
    <location>
        <begin position="50"/>
        <end position="70"/>
    </location>
</feature>
<dbReference type="PANTHER" id="PTHR23517">
    <property type="entry name" value="RESISTANCE PROTEIN MDTM, PUTATIVE-RELATED-RELATED"/>
    <property type="match status" value="1"/>
</dbReference>
<feature type="transmembrane region" description="Helical" evidence="7">
    <location>
        <begin position="219"/>
        <end position="240"/>
    </location>
</feature>
<dbReference type="Proteomes" id="UP001515683">
    <property type="component" value="Unassembled WGS sequence"/>
</dbReference>
<dbReference type="Gene3D" id="1.20.1250.20">
    <property type="entry name" value="MFS general substrate transporter like domains"/>
    <property type="match status" value="1"/>
</dbReference>
<evidence type="ECO:0000256" key="7">
    <source>
        <dbReference type="SAM" id="Phobius"/>
    </source>
</evidence>
<evidence type="ECO:0000313" key="10">
    <source>
        <dbReference type="Proteomes" id="UP001515683"/>
    </source>
</evidence>
<evidence type="ECO:0000256" key="2">
    <source>
        <dbReference type="ARBA" id="ARBA00022448"/>
    </source>
</evidence>
<feature type="transmembrane region" description="Helical" evidence="7">
    <location>
        <begin position="252"/>
        <end position="274"/>
    </location>
</feature>
<feature type="transmembrane region" description="Helical" evidence="7">
    <location>
        <begin position="12"/>
        <end position="30"/>
    </location>
</feature>
<dbReference type="PANTHER" id="PTHR23517:SF13">
    <property type="entry name" value="MAJOR FACILITATOR SUPERFAMILY MFS_1"/>
    <property type="match status" value="1"/>
</dbReference>
<protein>
    <submittedName>
        <fullName evidence="9">MFS transporter</fullName>
    </submittedName>
</protein>
<dbReference type="RefSeq" id="WP_167012409.1">
    <property type="nucleotide sequence ID" value="NZ_VWXF01000001.1"/>
</dbReference>
<keyword evidence="10" id="KW-1185">Reference proteome</keyword>
<comment type="caution">
    <text evidence="9">The sequence shown here is derived from an EMBL/GenBank/DDBJ whole genome shotgun (WGS) entry which is preliminary data.</text>
</comment>